<dbReference type="OrthoDB" id="5795902at2759"/>
<dbReference type="STRING" id="104259.A0A0F7U1M4"/>
<evidence type="ECO:0000256" key="7">
    <source>
        <dbReference type="ARBA" id="ARBA00022801"/>
    </source>
</evidence>
<dbReference type="CDD" id="cd14792">
    <property type="entry name" value="GH27"/>
    <property type="match status" value="1"/>
</dbReference>
<dbReference type="InterPro" id="IPR013780">
    <property type="entry name" value="Glyco_hydro_b"/>
</dbReference>
<dbReference type="GO" id="GO:0005576">
    <property type="term" value="C:extracellular region"/>
    <property type="evidence" value="ECO:0007669"/>
    <property type="project" value="UniProtKB-SubCell"/>
</dbReference>
<feature type="chain" id="PRO_5002522888" description="Alpha-galactosidase" evidence="14">
    <location>
        <begin position="20"/>
        <end position="665"/>
    </location>
</feature>
<keyword evidence="12" id="KW-0624">Polysaccharide degradation</keyword>
<evidence type="ECO:0000259" key="15">
    <source>
        <dbReference type="Pfam" id="PF17801"/>
    </source>
</evidence>
<dbReference type="Gene3D" id="3.20.20.70">
    <property type="entry name" value="Aldolase class I"/>
    <property type="match status" value="1"/>
</dbReference>
<keyword evidence="9" id="KW-0325">Glycoprotein</keyword>
<dbReference type="InterPro" id="IPR017853">
    <property type="entry name" value="GH"/>
</dbReference>
<dbReference type="FunFam" id="3.20.20.70:FF:000197">
    <property type="entry name" value="Alpha-galactosidase"/>
    <property type="match status" value="1"/>
</dbReference>
<keyword evidence="8 13" id="KW-1015">Disulfide bond</keyword>
<accession>A0A0F7U1M4</accession>
<feature type="domain" description="Alpha galactosidase C-terminal" evidence="15">
    <location>
        <begin position="330"/>
        <end position="403"/>
    </location>
</feature>
<evidence type="ECO:0000256" key="3">
    <source>
        <dbReference type="ARBA" id="ARBA00009743"/>
    </source>
</evidence>
<organism evidence="16 17">
    <name type="scientific">Penicillium brasilianum</name>
    <dbReference type="NCBI Taxonomy" id="104259"/>
    <lineage>
        <taxon>Eukaryota</taxon>
        <taxon>Fungi</taxon>
        <taxon>Dikarya</taxon>
        <taxon>Ascomycota</taxon>
        <taxon>Pezizomycotina</taxon>
        <taxon>Eurotiomycetes</taxon>
        <taxon>Eurotiomycetidae</taxon>
        <taxon>Eurotiales</taxon>
        <taxon>Aspergillaceae</taxon>
        <taxon>Penicillium</taxon>
    </lineage>
</organism>
<keyword evidence="17" id="KW-1185">Reference proteome</keyword>
<keyword evidence="10" id="KW-0119">Carbohydrate metabolism</keyword>
<proteinExistence type="inferred from homology"/>
<dbReference type="GO" id="GO:0000272">
    <property type="term" value="P:polysaccharide catabolic process"/>
    <property type="evidence" value="ECO:0007669"/>
    <property type="project" value="UniProtKB-KW"/>
</dbReference>
<evidence type="ECO:0000256" key="5">
    <source>
        <dbReference type="ARBA" id="ARBA00022525"/>
    </source>
</evidence>
<comment type="subcellular location">
    <subcellularLocation>
        <location evidence="2">Secreted</location>
    </subcellularLocation>
</comment>
<evidence type="ECO:0000256" key="2">
    <source>
        <dbReference type="ARBA" id="ARBA00004613"/>
    </source>
</evidence>
<evidence type="ECO:0000313" key="16">
    <source>
        <dbReference type="EMBL" id="CEJ61525.1"/>
    </source>
</evidence>
<dbReference type="EMBL" id="CDHK01000011">
    <property type="protein sequence ID" value="CEJ61525.1"/>
    <property type="molecule type" value="Genomic_DNA"/>
</dbReference>
<feature type="signal peptide" evidence="14">
    <location>
        <begin position="1"/>
        <end position="19"/>
    </location>
</feature>
<dbReference type="EC" id="3.2.1.22" evidence="4 13"/>
<evidence type="ECO:0000256" key="12">
    <source>
        <dbReference type="ARBA" id="ARBA00023326"/>
    </source>
</evidence>
<evidence type="ECO:0000256" key="13">
    <source>
        <dbReference type="RuleBase" id="RU361168"/>
    </source>
</evidence>
<dbReference type="InterPro" id="IPR041233">
    <property type="entry name" value="Melibiase_C"/>
</dbReference>
<dbReference type="InterPro" id="IPR013785">
    <property type="entry name" value="Aldolase_TIM"/>
</dbReference>
<evidence type="ECO:0000256" key="4">
    <source>
        <dbReference type="ARBA" id="ARBA00012755"/>
    </source>
</evidence>
<dbReference type="Pfam" id="PF17801">
    <property type="entry name" value="Melibiase_C"/>
    <property type="match status" value="1"/>
</dbReference>
<reference evidence="17" key="1">
    <citation type="journal article" date="2015" name="Genome Announc.">
        <title>Draft genome sequence of the fungus Penicillium brasilianum MG11.</title>
        <authorList>
            <person name="Horn F."/>
            <person name="Linde J."/>
            <person name="Mattern D.J."/>
            <person name="Walther G."/>
            <person name="Guthke R."/>
            <person name="Brakhage A.A."/>
            <person name="Valiante V."/>
        </authorList>
    </citation>
    <scope>NUCLEOTIDE SEQUENCE [LARGE SCALE GENOMIC DNA]</scope>
    <source>
        <strain evidence="17">MG11</strain>
    </source>
</reference>
<evidence type="ECO:0000256" key="1">
    <source>
        <dbReference type="ARBA" id="ARBA00001255"/>
    </source>
</evidence>
<evidence type="ECO:0000313" key="17">
    <source>
        <dbReference type="Proteomes" id="UP000042958"/>
    </source>
</evidence>
<keyword evidence="6 14" id="KW-0732">Signal</keyword>
<sequence>MYATAVVLSALVAAPVALGAALRPRLDNGIARTPPMGWNTYNHYSCAPNETIVKSNAKALVDLGLADLGYRYVTTDCGWTVANRTAEGSLTWNETLFPNGFPALGQYIHDLGLLFGVYEDAGIRSCQTDMEQAGSLYHEAQDAALFTSWKIDALKYDNCFSDAATGYPNVNYEPSTSPSPRYTNMTKALAAQGRSVLFQICEWGIDFPALWAPALGHTWRIGNDIIPAWRAIFRTLNQAVPQTSFAGPGQWPDLDMLEIGNNILTTAEEQTHFSLWAILKSPLVIGGALRDEVTSISDASLAILSNKDVVSYNQDSLGVSATLNRRWSEEGYEVWSGPLSGGRTVAALINWADESRELTLDLPDVGIQAAGTLKDIWAGKTVRNVKSSYTATVAAHGVMLVELSDTTAPGTYPTAKFATSKGNSVTFNSIYVNTTSANHTLVISFSKSSLKASSITVQSSSTQKKSTVNVPASSKTVSSPISLSAGSANTITIHSTLAIDSIQIKSPAGTYYPATAFTLAGSATLTQCGSGFCQPVGSKIGYLDSTNTASITVPATVSNTSSSKYLELDYINNDVAFSTSWGLGANSRNITVAVNGGSPVRLEVPLSGRHSELFGPGLGWWDTASLGVSIDGWKNGDNDVVVANVAGSDAFQTWGADFVGFRVFD</sequence>
<keyword evidence="7 13" id="KW-0378">Hydrolase</keyword>
<evidence type="ECO:0000256" key="10">
    <source>
        <dbReference type="ARBA" id="ARBA00023277"/>
    </source>
</evidence>
<comment type="similarity">
    <text evidence="3 13">Belongs to the glycosyl hydrolase 27 family.</text>
</comment>
<evidence type="ECO:0000256" key="6">
    <source>
        <dbReference type="ARBA" id="ARBA00022729"/>
    </source>
</evidence>
<dbReference type="InterPro" id="IPR002241">
    <property type="entry name" value="Glyco_hydro_27"/>
</dbReference>
<gene>
    <name evidence="16" type="ORF">PMG11_10056</name>
</gene>
<dbReference type="SUPFAM" id="SSF51445">
    <property type="entry name" value="(Trans)glycosidases"/>
    <property type="match status" value="1"/>
</dbReference>
<protein>
    <recommendedName>
        <fullName evidence="4 13">Alpha-galactosidase</fullName>
        <ecNumber evidence="4 13">3.2.1.22</ecNumber>
    </recommendedName>
    <alternativeName>
        <fullName evidence="13">Melibiase</fullName>
    </alternativeName>
</protein>
<keyword evidence="5" id="KW-0964">Secreted</keyword>
<dbReference type="Pfam" id="PF16499">
    <property type="entry name" value="Melibiase_2"/>
    <property type="match status" value="1"/>
</dbReference>
<dbReference type="Gene3D" id="2.60.40.1180">
    <property type="entry name" value="Golgi alpha-mannosidase II"/>
    <property type="match status" value="1"/>
</dbReference>
<comment type="catalytic activity">
    <reaction evidence="1 13">
        <text>Hydrolysis of terminal, non-reducing alpha-D-galactose residues in alpha-D-galactosides, including galactose oligosaccharides, galactomannans and galactolipids.</text>
        <dbReference type="EC" id="3.2.1.22"/>
    </reaction>
</comment>
<dbReference type="CDD" id="cd04081">
    <property type="entry name" value="CBM35_galactosidase-like"/>
    <property type="match status" value="1"/>
</dbReference>
<dbReference type="AlphaFoldDB" id="A0A0F7U1M4"/>
<dbReference type="Gene3D" id="2.60.120.260">
    <property type="entry name" value="Galactose-binding domain-like"/>
    <property type="match status" value="1"/>
</dbReference>
<dbReference type="GO" id="GO:0004557">
    <property type="term" value="F:alpha-galactosidase activity"/>
    <property type="evidence" value="ECO:0007669"/>
    <property type="project" value="UniProtKB-EC"/>
</dbReference>
<dbReference type="PRINTS" id="PR00740">
    <property type="entry name" value="GLHYDRLASE27"/>
</dbReference>
<evidence type="ECO:0000256" key="8">
    <source>
        <dbReference type="ARBA" id="ARBA00023157"/>
    </source>
</evidence>
<evidence type="ECO:0000256" key="9">
    <source>
        <dbReference type="ARBA" id="ARBA00023180"/>
    </source>
</evidence>
<dbReference type="FunFam" id="2.60.40.1180:FF:000008">
    <property type="entry name" value="Alpha-galactosidase"/>
    <property type="match status" value="1"/>
</dbReference>
<keyword evidence="11 13" id="KW-0326">Glycosidase</keyword>
<name>A0A0F7U1M4_PENBI</name>
<dbReference type="Proteomes" id="UP000042958">
    <property type="component" value="Unassembled WGS sequence"/>
</dbReference>
<evidence type="ECO:0000256" key="14">
    <source>
        <dbReference type="SAM" id="SignalP"/>
    </source>
</evidence>
<evidence type="ECO:0000256" key="11">
    <source>
        <dbReference type="ARBA" id="ARBA00023295"/>
    </source>
</evidence>
<dbReference type="PANTHER" id="PTHR11452:SF75">
    <property type="entry name" value="ALPHA-GALACTOSIDASE MEL1"/>
    <property type="match status" value="1"/>
</dbReference>
<dbReference type="PANTHER" id="PTHR11452">
    <property type="entry name" value="ALPHA-GALACTOSIDASE/ALPHA-N-ACETYLGALACTOSAMINIDASE"/>
    <property type="match status" value="1"/>
</dbReference>
<dbReference type="SUPFAM" id="SSF51011">
    <property type="entry name" value="Glycosyl hydrolase domain"/>
    <property type="match status" value="1"/>
</dbReference>